<evidence type="ECO:0000256" key="5">
    <source>
        <dbReference type="ARBA" id="ARBA00023242"/>
    </source>
</evidence>
<evidence type="ECO:0000259" key="6">
    <source>
        <dbReference type="PROSITE" id="PS51005"/>
    </source>
</evidence>
<dbReference type="Pfam" id="PF02365">
    <property type="entry name" value="NAM"/>
    <property type="match status" value="1"/>
</dbReference>
<dbReference type="OMA" id="SSHRYFI"/>
<evidence type="ECO:0000256" key="4">
    <source>
        <dbReference type="ARBA" id="ARBA00023163"/>
    </source>
</evidence>
<evidence type="ECO:0000313" key="7">
    <source>
        <dbReference type="EnsemblPlants" id="Solyc08g028850.1.1.1"/>
    </source>
</evidence>
<organism evidence="7">
    <name type="scientific">Solanum lycopersicum</name>
    <name type="common">Tomato</name>
    <name type="synonym">Lycopersicon esculentum</name>
    <dbReference type="NCBI Taxonomy" id="4081"/>
    <lineage>
        <taxon>Eukaryota</taxon>
        <taxon>Viridiplantae</taxon>
        <taxon>Streptophyta</taxon>
        <taxon>Embryophyta</taxon>
        <taxon>Tracheophyta</taxon>
        <taxon>Spermatophyta</taxon>
        <taxon>Magnoliopsida</taxon>
        <taxon>eudicotyledons</taxon>
        <taxon>Gunneridae</taxon>
        <taxon>Pentapetalae</taxon>
        <taxon>asterids</taxon>
        <taxon>lamiids</taxon>
        <taxon>Solanales</taxon>
        <taxon>Solanaceae</taxon>
        <taxon>Solanoideae</taxon>
        <taxon>Solaneae</taxon>
        <taxon>Solanum</taxon>
        <taxon>Solanum subgen. Lycopersicon</taxon>
    </lineage>
</organism>
<keyword evidence="2" id="KW-0805">Transcription regulation</keyword>
<reference evidence="7" key="1">
    <citation type="journal article" date="2012" name="Nature">
        <title>The tomato genome sequence provides insights into fleshy fruit evolution.</title>
        <authorList>
            <consortium name="Tomato Genome Consortium"/>
        </authorList>
    </citation>
    <scope>NUCLEOTIDE SEQUENCE [LARGE SCALE GENOMIC DNA]</scope>
    <source>
        <strain evidence="7">cv. Heinz 1706</strain>
    </source>
</reference>
<dbReference type="Gene3D" id="2.170.150.80">
    <property type="entry name" value="NAC domain"/>
    <property type="match status" value="1"/>
</dbReference>
<keyword evidence="8" id="KW-1185">Reference proteome</keyword>
<dbReference type="InParanoid" id="A0A3Q7IH21"/>
<evidence type="ECO:0000256" key="1">
    <source>
        <dbReference type="ARBA" id="ARBA00004123"/>
    </source>
</evidence>
<dbReference type="AlphaFoldDB" id="A0A3Q7IH21"/>
<dbReference type="InterPro" id="IPR036093">
    <property type="entry name" value="NAC_dom_sf"/>
</dbReference>
<dbReference type="PANTHER" id="PTHR31989">
    <property type="entry name" value="NAC DOMAIN-CONTAINING PROTEIN 82-RELATED"/>
    <property type="match status" value="1"/>
</dbReference>
<dbReference type="Gramene" id="Solyc08g028850.1.1">
    <property type="protein sequence ID" value="Solyc08g028850.1.1.1"/>
    <property type="gene ID" value="Solyc08g028850.1"/>
</dbReference>
<feature type="domain" description="NAC" evidence="6">
    <location>
        <begin position="8"/>
        <end position="108"/>
    </location>
</feature>
<dbReference type="RefSeq" id="XP_069144498.1">
    <property type="nucleotide sequence ID" value="XM_069288397.1"/>
</dbReference>
<keyword evidence="5" id="KW-0539">Nucleus</keyword>
<proteinExistence type="predicted"/>
<dbReference type="GeneID" id="138337952"/>
<keyword evidence="3" id="KW-0238">DNA-binding</keyword>
<dbReference type="PaxDb" id="4081-Solyc08g028850.1.1"/>
<dbReference type="PROSITE" id="PS51005">
    <property type="entry name" value="NAC"/>
    <property type="match status" value="1"/>
</dbReference>
<sequence length="108" mass="12280">MECIIENLKEGFRFSPTDTEAVTFLLRLIAGKFMNVSGFITTHVDTYSKQEPWDICSHGVPYCNYNGDNDCSQYPFFITKLKKKGKSRYSGDVGNKGCWKHQGKSKPV</sequence>
<dbReference type="Proteomes" id="UP000004994">
    <property type="component" value="Chromosome 8"/>
</dbReference>
<dbReference type="EnsemblPlants" id="Solyc08g028850.1.1">
    <property type="protein sequence ID" value="Solyc08g028850.1.1.1"/>
    <property type="gene ID" value="Solyc08g028850.1"/>
</dbReference>
<keyword evidence="4" id="KW-0804">Transcription</keyword>
<dbReference type="SUPFAM" id="SSF101941">
    <property type="entry name" value="NAC domain"/>
    <property type="match status" value="1"/>
</dbReference>
<evidence type="ECO:0000313" key="8">
    <source>
        <dbReference type="Proteomes" id="UP000004994"/>
    </source>
</evidence>
<dbReference type="GO" id="GO:0005634">
    <property type="term" value="C:nucleus"/>
    <property type="evidence" value="ECO:0007669"/>
    <property type="project" value="UniProtKB-SubCell"/>
</dbReference>
<accession>A0A3Q7IH21</accession>
<dbReference type="GO" id="GO:0006355">
    <property type="term" value="P:regulation of DNA-templated transcription"/>
    <property type="evidence" value="ECO:0007669"/>
    <property type="project" value="InterPro"/>
</dbReference>
<dbReference type="KEGG" id="sly:138337952"/>
<protein>
    <recommendedName>
        <fullName evidence="6">NAC domain-containing protein</fullName>
    </recommendedName>
</protein>
<dbReference type="InterPro" id="IPR003441">
    <property type="entry name" value="NAC-dom"/>
</dbReference>
<evidence type="ECO:0000256" key="3">
    <source>
        <dbReference type="ARBA" id="ARBA00023125"/>
    </source>
</evidence>
<comment type="subcellular location">
    <subcellularLocation>
        <location evidence="1">Nucleus</location>
    </subcellularLocation>
</comment>
<name>A0A3Q7IH21_SOLLC</name>
<reference evidence="7" key="2">
    <citation type="submission" date="2019-01" db="UniProtKB">
        <authorList>
            <consortium name="EnsemblPlants"/>
        </authorList>
    </citation>
    <scope>IDENTIFICATION</scope>
    <source>
        <strain evidence="7">cv. Heinz 1706</strain>
    </source>
</reference>
<evidence type="ECO:0000256" key="2">
    <source>
        <dbReference type="ARBA" id="ARBA00023015"/>
    </source>
</evidence>
<dbReference type="GO" id="GO:0003677">
    <property type="term" value="F:DNA binding"/>
    <property type="evidence" value="ECO:0007669"/>
    <property type="project" value="UniProtKB-KW"/>
</dbReference>